<evidence type="ECO:0000259" key="3">
    <source>
        <dbReference type="Pfam" id="PF13488"/>
    </source>
</evidence>
<sequence>MTHRIQTLGFPTLLAALILPATAAFGGDLHRDAAIGGAIGGALGGVVGAEVGGREGAIVGSGIGAAVGTGVSTRNSRDDRYYRDDGHHERHRYREGHGHSHGRFCPPGLAKQGRC</sequence>
<feature type="signal peptide" evidence="2">
    <location>
        <begin position="1"/>
        <end position="23"/>
    </location>
</feature>
<dbReference type="RefSeq" id="WP_322522260.1">
    <property type="nucleotide sequence ID" value="NZ_CP140153.1"/>
</dbReference>
<dbReference type="Proteomes" id="UP001327459">
    <property type="component" value="Chromosome"/>
</dbReference>
<proteinExistence type="predicted"/>
<dbReference type="EMBL" id="CP140153">
    <property type="protein sequence ID" value="WQH17288.1"/>
    <property type="molecule type" value="Genomic_DNA"/>
</dbReference>
<evidence type="ECO:0000256" key="2">
    <source>
        <dbReference type="SAM" id="SignalP"/>
    </source>
</evidence>
<protein>
    <recommendedName>
        <fullName evidence="3">Glycine zipper domain-containing protein</fullName>
    </recommendedName>
</protein>
<feature type="domain" description="Glycine zipper" evidence="3">
    <location>
        <begin position="35"/>
        <end position="74"/>
    </location>
</feature>
<dbReference type="Pfam" id="PF13488">
    <property type="entry name" value="Gly-zipper_Omp"/>
    <property type="match status" value="1"/>
</dbReference>
<evidence type="ECO:0000256" key="1">
    <source>
        <dbReference type="SAM" id="MobiDB-lite"/>
    </source>
</evidence>
<keyword evidence="5" id="KW-1185">Reference proteome</keyword>
<organism evidence="4 5">
    <name type="scientific">Guyparkeria halophila</name>
    <dbReference type="NCBI Taxonomy" id="47960"/>
    <lineage>
        <taxon>Bacteria</taxon>
        <taxon>Pseudomonadati</taxon>
        <taxon>Pseudomonadota</taxon>
        <taxon>Gammaproteobacteria</taxon>
        <taxon>Chromatiales</taxon>
        <taxon>Thioalkalibacteraceae</taxon>
        <taxon>Guyparkeria</taxon>
    </lineage>
</organism>
<name>A0ABZ0YZ29_9GAMM</name>
<dbReference type="InterPro" id="IPR039567">
    <property type="entry name" value="Gly-zipper"/>
</dbReference>
<feature type="compositionally biased region" description="Basic and acidic residues" evidence="1">
    <location>
        <begin position="75"/>
        <end position="88"/>
    </location>
</feature>
<gene>
    <name evidence="4" type="ORF">SR882_05125</name>
</gene>
<feature type="compositionally biased region" description="Basic residues" evidence="1">
    <location>
        <begin position="89"/>
        <end position="102"/>
    </location>
</feature>
<accession>A0ABZ0YZ29</accession>
<reference evidence="4 5" key="1">
    <citation type="submission" date="2023-11" db="EMBL/GenBank/DDBJ databases">
        <title>MicrobeMod: A computational toolkit for identifying prokaryotic methylation and restriction-modification with nanopore sequencing.</title>
        <authorList>
            <person name="Crits-Christoph A."/>
            <person name="Kang S.C."/>
            <person name="Lee H."/>
            <person name="Ostrov N."/>
        </authorList>
    </citation>
    <scope>NUCLEOTIDE SEQUENCE [LARGE SCALE GENOMIC DNA]</scope>
    <source>
        <strain evidence="4 5">ATCC 49870</strain>
    </source>
</reference>
<keyword evidence="2" id="KW-0732">Signal</keyword>
<evidence type="ECO:0000313" key="4">
    <source>
        <dbReference type="EMBL" id="WQH17288.1"/>
    </source>
</evidence>
<feature type="region of interest" description="Disordered" evidence="1">
    <location>
        <begin position="70"/>
        <end position="115"/>
    </location>
</feature>
<evidence type="ECO:0000313" key="5">
    <source>
        <dbReference type="Proteomes" id="UP001327459"/>
    </source>
</evidence>
<feature type="chain" id="PRO_5047431695" description="Glycine zipper domain-containing protein" evidence="2">
    <location>
        <begin position="24"/>
        <end position="115"/>
    </location>
</feature>